<dbReference type="GO" id="GO:0015740">
    <property type="term" value="P:C4-dicarboxylate transport"/>
    <property type="evidence" value="ECO:0007669"/>
    <property type="project" value="TreeGrafter"/>
</dbReference>
<keyword evidence="7 9" id="KW-0472">Membrane</keyword>
<keyword evidence="2 9" id="KW-0813">Transport</keyword>
<evidence type="ECO:0000256" key="5">
    <source>
        <dbReference type="ARBA" id="ARBA00022692"/>
    </source>
</evidence>
<keyword evidence="5 9" id="KW-0812">Transmembrane</keyword>
<sequence length="170" mass="19462">MKLLFDLSGRLSWLLAVFARLLIGALVLLVVADVAVRNAGLRPLAWAVNTSEFFLLYITFLSMPWLVRRKGHVFVEFLRIALPERAKAVLARLVYLGCIVLCLYLAWVAFNSLALAIQRGTYEMRTFDIPKWVVFLPMVTAFALSALEWLRYLMGYDDFYDRDLLEVGGH</sequence>
<evidence type="ECO:0000256" key="1">
    <source>
        <dbReference type="ARBA" id="ARBA00004429"/>
    </source>
</evidence>
<dbReference type="PANTHER" id="PTHR35011">
    <property type="entry name" value="2,3-DIKETO-L-GULONATE TRAP TRANSPORTER SMALL PERMEASE PROTEIN YIAM"/>
    <property type="match status" value="1"/>
</dbReference>
<dbReference type="STRING" id="1086013.SAMN05421774_10765"/>
<name>A0A1N7Q404_9RHOB</name>
<comment type="function">
    <text evidence="9">Part of the tripartite ATP-independent periplasmic (TRAP) transport system.</text>
</comment>
<accession>A0A1N7Q404</accession>
<evidence type="ECO:0000313" key="12">
    <source>
        <dbReference type="Proteomes" id="UP000186141"/>
    </source>
</evidence>
<evidence type="ECO:0000256" key="8">
    <source>
        <dbReference type="ARBA" id="ARBA00038436"/>
    </source>
</evidence>
<dbReference type="Proteomes" id="UP000186141">
    <property type="component" value="Unassembled WGS sequence"/>
</dbReference>
<reference evidence="11 12" key="1">
    <citation type="submission" date="2017-01" db="EMBL/GenBank/DDBJ databases">
        <authorList>
            <person name="Mah S.A."/>
            <person name="Swanson W.J."/>
            <person name="Moy G.W."/>
            <person name="Vacquier V.D."/>
        </authorList>
    </citation>
    <scope>NUCLEOTIDE SEQUENCE [LARGE SCALE GENOMIC DNA]</scope>
    <source>
        <strain evidence="11 12">DSM 26375</strain>
    </source>
</reference>
<dbReference type="EMBL" id="FTOT01000007">
    <property type="protein sequence ID" value="SIT17602.1"/>
    <property type="molecule type" value="Genomic_DNA"/>
</dbReference>
<keyword evidence="3" id="KW-1003">Cell membrane</keyword>
<evidence type="ECO:0000256" key="3">
    <source>
        <dbReference type="ARBA" id="ARBA00022475"/>
    </source>
</evidence>
<dbReference type="GO" id="GO:0022857">
    <property type="term" value="F:transmembrane transporter activity"/>
    <property type="evidence" value="ECO:0007669"/>
    <property type="project" value="UniProtKB-UniRule"/>
</dbReference>
<feature type="transmembrane region" description="Helical" evidence="9">
    <location>
        <begin position="88"/>
        <end position="109"/>
    </location>
</feature>
<evidence type="ECO:0000259" key="10">
    <source>
        <dbReference type="Pfam" id="PF04290"/>
    </source>
</evidence>
<gene>
    <name evidence="11" type="ORF">SAMN05421774_10765</name>
</gene>
<dbReference type="RefSeq" id="WP_076533118.1">
    <property type="nucleotide sequence ID" value="NZ_BMEH01000007.1"/>
</dbReference>
<protein>
    <recommendedName>
        <fullName evidence="9">TRAP transporter small permease protein</fullName>
    </recommendedName>
</protein>
<dbReference type="InterPro" id="IPR007387">
    <property type="entry name" value="TRAP_DctQ"/>
</dbReference>
<dbReference type="PANTHER" id="PTHR35011:SF2">
    <property type="entry name" value="2,3-DIKETO-L-GULONATE TRAP TRANSPORTER SMALL PERMEASE PROTEIN YIAM"/>
    <property type="match status" value="1"/>
</dbReference>
<dbReference type="Pfam" id="PF04290">
    <property type="entry name" value="DctQ"/>
    <property type="match status" value="1"/>
</dbReference>
<keyword evidence="6 9" id="KW-1133">Transmembrane helix</keyword>
<dbReference type="InterPro" id="IPR055348">
    <property type="entry name" value="DctQ"/>
</dbReference>
<feature type="transmembrane region" description="Helical" evidence="9">
    <location>
        <begin position="129"/>
        <end position="150"/>
    </location>
</feature>
<feature type="transmembrane region" description="Helical" evidence="9">
    <location>
        <begin position="44"/>
        <end position="67"/>
    </location>
</feature>
<dbReference type="OrthoDB" id="8030921at2"/>
<evidence type="ECO:0000256" key="9">
    <source>
        <dbReference type="RuleBase" id="RU369079"/>
    </source>
</evidence>
<feature type="domain" description="Tripartite ATP-independent periplasmic transporters DctQ component" evidence="10">
    <location>
        <begin position="26"/>
        <end position="148"/>
    </location>
</feature>
<evidence type="ECO:0000313" key="11">
    <source>
        <dbReference type="EMBL" id="SIT17602.1"/>
    </source>
</evidence>
<dbReference type="AlphaFoldDB" id="A0A1N7Q404"/>
<comment type="subunit">
    <text evidence="9">The complex comprises the extracytoplasmic solute receptor protein and the two transmembrane proteins.</text>
</comment>
<keyword evidence="4 9" id="KW-0997">Cell inner membrane</keyword>
<keyword evidence="12" id="KW-1185">Reference proteome</keyword>
<comment type="similarity">
    <text evidence="8 9">Belongs to the TRAP transporter small permease family.</text>
</comment>
<comment type="subcellular location">
    <subcellularLocation>
        <location evidence="1 9">Cell inner membrane</location>
        <topology evidence="1 9">Multi-pass membrane protein</topology>
    </subcellularLocation>
</comment>
<dbReference type="GO" id="GO:0005886">
    <property type="term" value="C:plasma membrane"/>
    <property type="evidence" value="ECO:0007669"/>
    <property type="project" value="UniProtKB-SubCell"/>
</dbReference>
<evidence type="ECO:0000256" key="7">
    <source>
        <dbReference type="ARBA" id="ARBA00023136"/>
    </source>
</evidence>
<evidence type="ECO:0000256" key="4">
    <source>
        <dbReference type="ARBA" id="ARBA00022519"/>
    </source>
</evidence>
<evidence type="ECO:0000256" key="6">
    <source>
        <dbReference type="ARBA" id="ARBA00022989"/>
    </source>
</evidence>
<proteinExistence type="inferred from homology"/>
<evidence type="ECO:0000256" key="2">
    <source>
        <dbReference type="ARBA" id="ARBA00022448"/>
    </source>
</evidence>
<organism evidence="11 12">
    <name type="scientific">Gemmobacter megaterium</name>
    <dbReference type="NCBI Taxonomy" id="1086013"/>
    <lineage>
        <taxon>Bacteria</taxon>
        <taxon>Pseudomonadati</taxon>
        <taxon>Pseudomonadota</taxon>
        <taxon>Alphaproteobacteria</taxon>
        <taxon>Rhodobacterales</taxon>
        <taxon>Paracoccaceae</taxon>
        <taxon>Gemmobacter</taxon>
    </lineage>
</organism>
<feature type="transmembrane region" description="Helical" evidence="9">
    <location>
        <begin position="12"/>
        <end position="32"/>
    </location>
</feature>